<proteinExistence type="predicted"/>
<dbReference type="OrthoDB" id="2064349at2"/>
<evidence type="ECO:0008006" key="3">
    <source>
        <dbReference type="Google" id="ProtNLM"/>
    </source>
</evidence>
<protein>
    <recommendedName>
        <fullName evidence="3">DNA-binding protein</fullName>
    </recommendedName>
</protein>
<gene>
    <name evidence="1" type="ORF">DWV06_01225</name>
</gene>
<name>A0A371AZR3_9FIRM</name>
<accession>A0A371AZR3</accession>
<evidence type="ECO:0000313" key="2">
    <source>
        <dbReference type="Proteomes" id="UP000255036"/>
    </source>
</evidence>
<keyword evidence="2" id="KW-1185">Reference proteome</keyword>
<evidence type="ECO:0000313" key="1">
    <source>
        <dbReference type="EMBL" id="RDU25039.1"/>
    </source>
</evidence>
<organism evidence="1 2">
    <name type="scientific">Anaerosacchariphilus polymeriproducens</name>
    <dbReference type="NCBI Taxonomy" id="1812858"/>
    <lineage>
        <taxon>Bacteria</taxon>
        <taxon>Bacillati</taxon>
        <taxon>Bacillota</taxon>
        <taxon>Clostridia</taxon>
        <taxon>Lachnospirales</taxon>
        <taxon>Lachnospiraceae</taxon>
        <taxon>Anaerosacchariphilus</taxon>
    </lineage>
</organism>
<dbReference type="RefSeq" id="WP_115480365.1">
    <property type="nucleotide sequence ID" value="NZ_QRCT01000008.1"/>
</dbReference>
<comment type="caution">
    <text evidence="1">The sequence shown here is derived from an EMBL/GenBank/DDBJ whole genome shotgun (WGS) entry which is preliminary data.</text>
</comment>
<dbReference type="EMBL" id="QRCT01000008">
    <property type="protein sequence ID" value="RDU25039.1"/>
    <property type="molecule type" value="Genomic_DNA"/>
</dbReference>
<reference evidence="1 2" key="1">
    <citation type="submission" date="2018-07" db="EMBL/GenBank/DDBJ databases">
        <title>Anaerosacharophilus polymeroproducens gen. nov. sp. nov., an anaerobic bacterium isolated from salt field.</title>
        <authorList>
            <person name="Kim W."/>
            <person name="Yang S.-H."/>
            <person name="Oh J."/>
            <person name="Lee J.-H."/>
            <person name="Kwon K.K."/>
        </authorList>
    </citation>
    <scope>NUCLEOTIDE SEQUENCE [LARGE SCALE GENOMIC DNA]</scope>
    <source>
        <strain evidence="1 2">MCWD5</strain>
    </source>
</reference>
<dbReference type="Proteomes" id="UP000255036">
    <property type="component" value="Unassembled WGS sequence"/>
</dbReference>
<sequence>MNILDYIPEGRENAVTREYLVNATGMSDREVRREIQEARERTVIINLSNGNGYFIPNAKDDSLLLAYVLQERKREKSIRTSLNVAEMLLEKITGGLKWHE</sequence>
<dbReference type="AlphaFoldDB" id="A0A371AZR3"/>